<dbReference type="WBParaSite" id="PSAMB.scaffold15586size1530.g36581.t1">
    <property type="protein sequence ID" value="PSAMB.scaffold15586size1530.g36581.t1"/>
    <property type="gene ID" value="PSAMB.scaffold15586size1530.g36581"/>
</dbReference>
<accession>A0A914V5A4</accession>
<dbReference type="InterPro" id="IPR036291">
    <property type="entry name" value="NAD(P)-bd_dom_sf"/>
</dbReference>
<dbReference type="GO" id="GO:0016491">
    <property type="term" value="F:oxidoreductase activity"/>
    <property type="evidence" value="ECO:0007669"/>
    <property type="project" value="UniProtKB-KW"/>
</dbReference>
<dbReference type="Proteomes" id="UP000887566">
    <property type="component" value="Unplaced"/>
</dbReference>
<dbReference type="InterPro" id="IPR002347">
    <property type="entry name" value="SDR_fam"/>
</dbReference>
<name>A0A914V5A4_9BILA</name>
<dbReference type="Pfam" id="PF00106">
    <property type="entry name" value="adh_short"/>
    <property type="match status" value="1"/>
</dbReference>
<dbReference type="Gene3D" id="3.40.50.720">
    <property type="entry name" value="NAD(P)-binding Rossmann-like Domain"/>
    <property type="match status" value="1"/>
</dbReference>
<evidence type="ECO:0000256" key="1">
    <source>
        <dbReference type="ARBA" id="ARBA00023002"/>
    </source>
</evidence>
<evidence type="ECO:0000313" key="3">
    <source>
        <dbReference type="WBParaSite" id="PSAMB.scaffold15586size1530.g36581.t1"/>
    </source>
</evidence>
<dbReference type="PRINTS" id="PR00081">
    <property type="entry name" value="GDHRDH"/>
</dbReference>
<dbReference type="AlphaFoldDB" id="A0A914V5A4"/>
<evidence type="ECO:0000313" key="2">
    <source>
        <dbReference type="Proteomes" id="UP000887566"/>
    </source>
</evidence>
<keyword evidence="1" id="KW-0560">Oxidoreductase</keyword>
<reference evidence="3" key="1">
    <citation type="submission" date="2022-11" db="UniProtKB">
        <authorList>
            <consortium name="WormBaseParasite"/>
        </authorList>
    </citation>
    <scope>IDENTIFICATION</scope>
</reference>
<dbReference type="PANTHER" id="PTHR43157">
    <property type="entry name" value="PHOSPHATIDYLINOSITOL-GLYCAN BIOSYNTHESIS CLASS F PROTEIN-RELATED"/>
    <property type="match status" value="1"/>
</dbReference>
<organism evidence="2 3">
    <name type="scientific">Plectus sambesii</name>
    <dbReference type="NCBI Taxonomy" id="2011161"/>
    <lineage>
        <taxon>Eukaryota</taxon>
        <taxon>Metazoa</taxon>
        <taxon>Ecdysozoa</taxon>
        <taxon>Nematoda</taxon>
        <taxon>Chromadorea</taxon>
        <taxon>Plectida</taxon>
        <taxon>Plectina</taxon>
        <taxon>Plectoidea</taxon>
        <taxon>Plectidae</taxon>
        <taxon>Plectus</taxon>
    </lineage>
</organism>
<keyword evidence="2" id="KW-1185">Reference proteome</keyword>
<dbReference type="SUPFAM" id="SSF51735">
    <property type="entry name" value="NAD(P)-binding Rossmann-fold domains"/>
    <property type="match status" value="1"/>
</dbReference>
<protein>
    <submittedName>
        <fullName evidence="3">Retinol dehydrogenase 14</fullName>
    </submittedName>
</protein>
<sequence>MEHGYSSSRAYNCSKLANVLFTKHLARQLSHTKITVNCLHPGSVATDLFRSVSPWMQPLIPIFSLWFKTVEEGADSILHLAAAPELDTVTGKYFWDCKPAMTSRQANDAVAAEKFWKISEELTGYKSPTKKQ</sequence>
<dbReference type="PANTHER" id="PTHR43157:SF31">
    <property type="entry name" value="PHOSPHATIDYLINOSITOL-GLYCAN BIOSYNTHESIS CLASS F PROTEIN"/>
    <property type="match status" value="1"/>
</dbReference>
<proteinExistence type="predicted"/>